<dbReference type="GO" id="GO:0006886">
    <property type="term" value="P:intracellular protein transport"/>
    <property type="evidence" value="ECO:0007669"/>
    <property type="project" value="InterPro"/>
</dbReference>
<dbReference type="InterPro" id="IPR030671">
    <property type="entry name" value="Sec61-beta/Sbh"/>
</dbReference>
<evidence type="ECO:0000256" key="3">
    <source>
        <dbReference type="ARBA" id="ARBA00022448"/>
    </source>
</evidence>
<evidence type="ECO:0000256" key="11">
    <source>
        <dbReference type="SAM" id="MobiDB-lite"/>
    </source>
</evidence>
<dbReference type="AlphaFoldDB" id="A0A4U0U3U8"/>
<keyword evidence="4 12" id="KW-0812">Transmembrane</keyword>
<evidence type="ECO:0000313" key="13">
    <source>
        <dbReference type="EMBL" id="TKA29751.1"/>
    </source>
</evidence>
<keyword evidence="3" id="KW-0813">Transport</keyword>
<keyword evidence="5" id="KW-0256">Endoplasmic reticulum</keyword>
<keyword evidence="8" id="KW-0811">Translocation</keyword>
<comment type="caution">
    <text evidence="13">The sequence shown here is derived from an EMBL/GenBank/DDBJ whole genome shotgun (WGS) entry which is preliminary data.</text>
</comment>
<evidence type="ECO:0000256" key="7">
    <source>
        <dbReference type="ARBA" id="ARBA00022989"/>
    </source>
</evidence>
<feature type="region of interest" description="Disordered" evidence="11">
    <location>
        <begin position="1"/>
        <end position="116"/>
    </location>
</feature>
<feature type="compositionally biased region" description="Polar residues" evidence="11">
    <location>
        <begin position="9"/>
        <end position="21"/>
    </location>
</feature>
<evidence type="ECO:0000256" key="2">
    <source>
        <dbReference type="ARBA" id="ARBA00006103"/>
    </source>
</evidence>
<keyword evidence="10" id="KW-0175">Coiled coil</keyword>
<keyword evidence="7 12" id="KW-1133">Transmembrane helix</keyword>
<protein>
    <submittedName>
        <fullName evidence="13">Uncharacterized protein</fullName>
    </submittedName>
</protein>
<keyword evidence="14" id="KW-1185">Reference proteome</keyword>
<reference evidence="13 14" key="1">
    <citation type="submission" date="2017-03" db="EMBL/GenBank/DDBJ databases">
        <title>Genomes of endolithic fungi from Antarctica.</title>
        <authorList>
            <person name="Coleine C."/>
            <person name="Masonjones S."/>
            <person name="Stajich J.E."/>
        </authorList>
    </citation>
    <scope>NUCLEOTIDE SEQUENCE [LARGE SCALE GENOMIC DNA]</scope>
    <source>
        <strain evidence="13 14">CCFEE 6315</strain>
    </source>
</reference>
<evidence type="ECO:0000313" key="14">
    <source>
        <dbReference type="Proteomes" id="UP000308549"/>
    </source>
</evidence>
<accession>A0A4U0U3U8</accession>
<feature type="coiled-coil region" evidence="10">
    <location>
        <begin position="127"/>
        <end position="155"/>
    </location>
</feature>
<comment type="subcellular location">
    <subcellularLocation>
        <location evidence="1">Endoplasmic reticulum membrane</location>
        <topology evidence="1">Single-pass membrane protein</topology>
    </subcellularLocation>
</comment>
<dbReference type="OrthoDB" id="5401193at2759"/>
<feature type="compositionally biased region" description="Polar residues" evidence="11">
    <location>
        <begin position="29"/>
        <end position="40"/>
    </location>
</feature>
<feature type="region of interest" description="Disordered" evidence="11">
    <location>
        <begin position="411"/>
        <end position="451"/>
    </location>
</feature>
<evidence type="ECO:0000256" key="12">
    <source>
        <dbReference type="SAM" id="Phobius"/>
    </source>
</evidence>
<feature type="region of interest" description="Disordered" evidence="11">
    <location>
        <begin position="197"/>
        <end position="365"/>
    </location>
</feature>
<dbReference type="Pfam" id="PF03911">
    <property type="entry name" value="Sec61_beta"/>
    <property type="match status" value="1"/>
</dbReference>
<evidence type="ECO:0000256" key="5">
    <source>
        <dbReference type="ARBA" id="ARBA00022824"/>
    </source>
</evidence>
<feature type="compositionally biased region" description="Low complexity" evidence="11">
    <location>
        <begin position="233"/>
        <end position="245"/>
    </location>
</feature>
<feature type="transmembrane region" description="Helical" evidence="12">
    <location>
        <begin position="461"/>
        <end position="481"/>
    </location>
</feature>
<feature type="compositionally biased region" description="Low complexity" evidence="11">
    <location>
        <begin position="321"/>
        <end position="331"/>
    </location>
</feature>
<evidence type="ECO:0000256" key="6">
    <source>
        <dbReference type="ARBA" id="ARBA00022927"/>
    </source>
</evidence>
<evidence type="ECO:0000256" key="9">
    <source>
        <dbReference type="ARBA" id="ARBA00023136"/>
    </source>
</evidence>
<name>A0A4U0U3U8_9PEZI</name>
<dbReference type="GO" id="GO:0005784">
    <property type="term" value="C:Sec61 translocon complex"/>
    <property type="evidence" value="ECO:0007669"/>
    <property type="project" value="InterPro"/>
</dbReference>
<proteinExistence type="inferred from homology"/>
<feature type="compositionally biased region" description="Basic and acidic residues" evidence="11">
    <location>
        <begin position="420"/>
        <end position="429"/>
    </location>
</feature>
<dbReference type="PANTHER" id="PTHR13509">
    <property type="entry name" value="SEC61 SUBUNIT BETA"/>
    <property type="match status" value="1"/>
</dbReference>
<sequence length="489" mass="52615">MSFYDNESFGRQSSWEQQAPPSRSGAGSAMSQQSDTTAFASQFEEIERATDNLMKSGKWLPGAMMPAGGSGTRRDSVPAIGRGSDNYSDPRMGGSSRHHSVSDYEGGRPGSAGLQGYYAGQRFPGGRQSEAEQMLQAKRRMAAQRERELRNYHQEQQYNRVAVSGAKSDRAMSPNTMSEEDRRELIARQHRALYGDNSSLYGAEGSGQRRQSQDVRVSGAGRGASPLAFDPFGQAQAGAEGAAVQMPPRDRANSTASPASNSATQQSYNLLNEAQQSSRTSASSPGESPPLGQGQKGSMAGVAPIGTRPMQQQAAGLNKRSTTPLTPSSLSYGFNAESQNPNIKDERSPSSASNPPLEKGVGGLGGWGGSNSGVWGSGKGSLAVQPSLAKELKWRIAVKDVFTATNLPRQLPSLNRHHNRETLIPEAPRRPRNRNQKKSSSRPRGQRLYTDESPGLKVDPFVVMVLSIGFIISVVMLHILAKLTKRFSS</sequence>
<dbReference type="InterPro" id="IPR016482">
    <property type="entry name" value="SecG/Sec61-beta/Sbh"/>
</dbReference>
<feature type="compositionally biased region" description="Polar residues" evidence="11">
    <location>
        <begin position="268"/>
        <end position="286"/>
    </location>
</feature>
<feature type="compositionally biased region" description="Low complexity" evidence="11">
    <location>
        <begin position="253"/>
        <end position="267"/>
    </location>
</feature>
<feature type="compositionally biased region" description="Basic residues" evidence="11">
    <location>
        <begin position="430"/>
        <end position="445"/>
    </location>
</feature>
<dbReference type="EMBL" id="NAJL01000013">
    <property type="protein sequence ID" value="TKA29751.1"/>
    <property type="molecule type" value="Genomic_DNA"/>
</dbReference>
<evidence type="ECO:0000256" key="1">
    <source>
        <dbReference type="ARBA" id="ARBA00004389"/>
    </source>
</evidence>
<keyword evidence="9 12" id="KW-0472">Membrane</keyword>
<evidence type="ECO:0000256" key="8">
    <source>
        <dbReference type="ARBA" id="ARBA00023010"/>
    </source>
</evidence>
<organism evidence="13 14">
    <name type="scientific">Salinomyces thailandicus</name>
    <dbReference type="NCBI Taxonomy" id="706561"/>
    <lineage>
        <taxon>Eukaryota</taxon>
        <taxon>Fungi</taxon>
        <taxon>Dikarya</taxon>
        <taxon>Ascomycota</taxon>
        <taxon>Pezizomycotina</taxon>
        <taxon>Dothideomycetes</taxon>
        <taxon>Dothideomycetidae</taxon>
        <taxon>Mycosphaerellales</taxon>
        <taxon>Teratosphaeriaceae</taxon>
        <taxon>Salinomyces</taxon>
    </lineage>
</organism>
<keyword evidence="6" id="KW-0653">Protein transport</keyword>
<evidence type="ECO:0000256" key="4">
    <source>
        <dbReference type="ARBA" id="ARBA00022692"/>
    </source>
</evidence>
<gene>
    <name evidence="13" type="ORF">B0A50_03114</name>
</gene>
<dbReference type="Proteomes" id="UP000308549">
    <property type="component" value="Unassembled WGS sequence"/>
</dbReference>
<evidence type="ECO:0000256" key="10">
    <source>
        <dbReference type="SAM" id="Coils"/>
    </source>
</evidence>
<comment type="similarity">
    <text evidence="2">Belongs to the SEC61-beta family.</text>
</comment>